<evidence type="ECO:0000313" key="6">
    <source>
        <dbReference type="Proteomes" id="UP000016927"/>
    </source>
</evidence>
<dbReference type="Proteomes" id="UP000016927">
    <property type="component" value="Unassembled WGS sequence"/>
</dbReference>
<protein>
    <submittedName>
        <fullName evidence="5">Ribonuclease P protein component 4</fullName>
    </submittedName>
</protein>
<dbReference type="PANTHER" id="PTHR14742:SF0">
    <property type="entry name" value="RIBONUCLEASE P PROTEIN SUBUNIT P21"/>
    <property type="match status" value="1"/>
</dbReference>
<evidence type="ECO:0000313" key="5">
    <source>
        <dbReference type="EMBL" id="EOB15129.1"/>
    </source>
</evidence>
<dbReference type="Pfam" id="PF04032">
    <property type="entry name" value="Rpr2"/>
    <property type="match status" value="1"/>
</dbReference>
<proteinExistence type="inferred from homology"/>
<organism evidence="5 6">
    <name type="scientific">Nosema bombycis (strain CQ1 / CVCC 102059)</name>
    <name type="common">Microsporidian parasite</name>
    <name type="synonym">Pebrine of silkworm</name>
    <dbReference type="NCBI Taxonomy" id="578461"/>
    <lineage>
        <taxon>Eukaryota</taxon>
        <taxon>Fungi</taxon>
        <taxon>Fungi incertae sedis</taxon>
        <taxon>Microsporidia</taxon>
        <taxon>Nosematidae</taxon>
        <taxon>Nosema</taxon>
    </lineage>
</organism>
<dbReference type="AlphaFoldDB" id="R0MAY2"/>
<reference evidence="5 6" key="1">
    <citation type="journal article" date="2013" name="BMC Genomics">
        <title>Comparative genomics of parasitic silkworm microsporidia reveal an association between genome expansion and host adaptation.</title>
        <authorList>
            <person name="Pan G."/>
            <person name="Xu J."/>
            <person name="Li T."/>
            <person name="Xia Q."/>
            <person name="Liu S.L."/>
            <person name="Zhang G."/>
            <person name="Li S."/>
            <person name="Li C."/>
            <person name="Liu H."/>
            <person name="Yang L."/>
            <person name="Liu T."/>
            <person name="Zhang X."/>
            <person name="Wu Z."/>
            <person name="Fan W."/>
            <person name="Dang X."/>
            <person name="Xiang H."/>
            <person name="Tao M."/>
            <person name="Li Y."/>
            <person name="Hu J."/>
            <person name="Li Z."/>
            <person name="Lin L."/>
            <person name="Luo J."/>
            <person name="Geng L."/>
            <person name="Wang L."/>
            <person name="Long M."/>
            <person name="Wan Y."/>
            <person name="He N."/>
            <person name="Zhang Z."/>
            <person name="Lu C."/>
            <person name="Keeling P.J."/>
            <person name="Wang J."/>
            <person name="Xiang Z."/>
            <person name="Zhou Z."/>
        </authorList>
    </citation>
    <scope>NUCLEOTIDE SEQUENCE [LARGE SCALE GENOMIC DNA]</scope>
    <source>
        <strain evidence="6">CQ1 / CVCC 102059</strain>
    </source>
</reference>
<comment type="similarity">
    <text evidence="4">Belongs to the eukaryotic/archaeal RNase P protein component 4 family.</text>
</comment>
<dbReference type="HOGENOM" id="CLU_079140_4_2_1"/>
<evidence type="ECO:0000256" key="1">
    <source>
        <dbReference type="ARBA" id="ARBA00022694"/>
    </source>
</evidence>
<evidence type="ECO:0000256" key="2">
    <source>
        <dbReference type="ARBA" id="ARBA00022723"/>
    </source>
</evidence>
<accession>R0MAY2</accession>
<dbReference type="OrthoDB" id="128536at2759"/>
<keyword evidence="2" id="KW-0479">Metal-binding</keyword>
<evidence type="ECO:0000256" key="4">
    <source>
        <dbReference type="ARBA" id="ARBA00038402"/>
    </source>
</evidence>
<dbReference type="GO" id="GO:0005655">
    <property type="term" value="C:nucleolar ribonuclease P complex"/>
    <property type="evidence" value="ECO:0007669"/>
    <property type="project" value="TreeGrafter"/>
</dbReference>
<dbReference type="InterPro" id="IPR007175">
    <property type="entry name" value="Rpr2/Snm1/Rpp21"/>
</dbReference>
<keyword evidence="6" id="KW-1185">Reference proteome</keyword>
<dbReference type="GO" id="GO:0008033">
    <property type="term" value="P:tRNA processing"/>
    <property type="evidence" value="ECO:0007669"/>
    <property type="project" value="UniProtKB-KW"/>
</dbReference>
<dbReference type="Gene3D" id="6.20.50.20">
    <property type="match status" value="1"/>
</dbReference>
<dbReference type="GO" id="GO:0046872">
    <property type="term" value="F:metal ion binding"/>
    <property type="evidence" value="ECO:0007669"/>
    <property type="project" value="UniProtKB-KW"/>
</dbReference>
<keyword evidence="3" id="KW-0862">Zinc</keyword>
<name>R0MAY2_NOSB1</name>
<evidence type="ECO:0000256" key="3">
    <source>
        <dbReference type="ARBA" id="ARBA00022833"/>
    </source>
</evidence>
<gene>
    <name evidence="5" type="primary">RNP4</name>
    <name evidence="5" type="ORF">NBO_9g0006</name>
</gene>
<dbReference type="PANTHER" id="PTHR14742">
    <property type="entry name" value="RIBONUCLEASE P SUBUNIT P21"/>
    <property type="match status" value="1"/>
</dbReference>
<sequence length="93" mass="11153">MKKIIIETLNYLYKIAYAQKNIELHTKLIKKMVNLSQKYLIKIPIKIKRSYCKKCYTFCIPTVYCKTEIKIENKKTMCVIICKCGYIKRYTLN</sequence>
<dbReference type="VEuPathDB" id="MicrosporidiaDB:NBO_9g0006"/>
<dbReference type="EMBL" id="KB908917">
    <property type="protein sequence ID" value="EOB15129.1"/>
    <property type="molecule type" value="Genomic_DNA"/>
</dbReference>
<keyword evidence="1" id="KW-0819">tRNA processing</keyword>